<keyword evidence="3 6" id="KW-0238">DNA-binding</keyword>
<feature type="domain" description="HTH lysR-type" evidence="5">
    <location>
        <begin position="4"/>
        <end position="61"/>
    </location>
</feature>
<dbReference type="EMBL" id="JAVDQT010000009">
    <property type="protein sequence ID" value="MDR6434209.1"/>
    <property type="molecule type" value="Genomic_DNA"/>
</dbReference>
<name>A0ABU1MDU4_9HYPH</name>
<dbReference type="Pfam" id="PF03466">
    <property type="entry name" value="LysR_substrate"/>
    <property type="match status" value="1"/>
</dbReference>
<dbReference type="InterPro" id="IPR005119">
    <property type="entry name" value="LysR_subst-bd"/>
</dbReference>
<protein>
    <submittedName>
        <fullName evidence="6">DNA-binding transcriptional LysR family regulator</fullName>
    </submittedName>
</protein>
<dbReference type="PANTHER" id="PTHR30427:SF1">
    <property type="entry name" value="TRANSCRIPTIONAL ACTIVATOR PROTEIN LYSR"/>
    <property type="match status" value="1"/>
</dbReference>
<keyword evidence="4" id="KW-0804">Transcription</keyword>
<dbReference type="Proteomes" id="UP001184614">
    <property type="component" value="Unassembled WGS sequence"/>
</dbReference>
<evidence type="ECO:0000313" key="6">
    <source>
        <dbReference type="EMBL" id="MDR6434209.1"/>
    </source>
</evidence>
<dbReference type="PANTHER" id="PTHR30427">
    <property type="entry name" value="TRANSCRIPTIONAL ACTIVATOR PROTEIN LYSR"/>
    <property type="match status" value="1"/>
</dbReference>
<evidence type="ECO:0000256" key="1">
    <source>
        <dbReference type="ARBA" id="ARBA00009437"/>
    </source>
</evidence>
<dbReference type="Gene3D" id="1.10.10.10">
    <property type="entry name" value="Winged helix-like DNA-binding domain superfamily/Winged helix DNA-binding domain"/>
    <property type="match status" value="1"/>
</dbReference>
<comment type="caution">
    <text evidence="6">The sequence shown here is derived from an EMBL/GenBank/DDBJ whole genome shotgun (WGS) entry which is preliminary data.</text>
</comment>
<reference evidence="6 7" key="1">
    <citation type="submission" date="2023-07" db="EMBL/GenBank/DDBJ databases">
        <title>Sorghum-associated microbial communities from plants grown in Nebraska, USA.</title>
        <authorList>
            <person name="Schachtman D."/>
        </authorList>
    </citation>
    <scope>NUCLEOTIDE SEQUENCE [LARGE SCALE GENOMIC DNA]</scope>
    <source>
        <strain evidence="6 7">DS1730</strain>
    </source>
</reference>
<dbReference type="Gene3D" id="3.40.190.290">
    <property type="match status" value="1"/>
</dbReference>
<dbReference type="InterPro" id="IPR036390">
    <property type="entry name" value="WH_DNA-bd_sf"/>
</dbReference>
<comment type="similarity">
    <text evidence="1">Belongs to the LysR transcriptional regulatory family.</text>
</comment>
<dbReference type="PRINTS" id="PR00039">
    <property type="entry name" value="HTHLYSR"/>
</dbReference>
<dbReference type="Pfam" id="PF00126">
    <property type="entry name" value="HTH_1"/>
    <property type="match status" value="1"/>
</dbReference>
<dbReference type="GO" id="GO:0003677">
    <property type="term" value="F:DNA binding"/>
    <property type="evidence" value="ECO:0007669"/>
    <property type="project" value="UniProtKB-KW"/>
</dbReference>
<dbReference type="NCBIfam" id="NF008239">
    <property type="entry name" value="PRK11013.1"/>
    <property type="match status" value="1"/>
</dbReference>
<dbReference type="SUPFAM" id="SSF46785">
    <property type="entry name" value="Winged helix' DNA-binding domain"/>
    <property type="match status" value="1"/>
</dbReference>
<organism evidence="6 7">
    <name type="scientific">Brucella pseudogrignonensis</name>
    <dbReference type="NCBI Taxonomy" id="419475"/>
    <lineage>
        <taxon>Bacteria</taxon>
        <taxon>Pseudomonadati</taxon>
        <taxon>Pseudomonadota</taxon>
        <taxon>Alphaproteobacteria</taxon>
        <taxon>Hyphomicrobiales</taxon>
        <taxon>Brucellaceae</taxon>
        <taxon>Brucella/Ochrobactrum group</taxon>
        <taxon>Brucella</taxon>
    </lineage>
</organism>
<dbReference type="PROSITE" id="PS50931">
    <property type="entry name" value="HTH_LYSR"/>
    <property type="match status" value="1"/>
</dbReference>
<evidence type="ECO:0000256" key="4">
    <source>
        <dbReference type="ARBA" id="ARBA00023163"/>
    </source>
</evidence>
<dbReference type="RefSeq" id="WP_310015566.1">
    <property type="nucleotide sequence ID" value="NZ_JAVDQT010000009.1"/>
</dbReference>
<keyword evidence="2" id="KW-0805">Transcription regulation</keyword>
<evidence type="ECO:0000256" key="3">
    <source>
        <dbReference type="ARBA" id="ARBA00023125"/>
    </source>
</evidence>
<proteinExistence type="inferred from homology"/>
<evidence type="ECO:0000313" key="7">
    <source>
        <dbReference type="Proteomes" id="UP001184614"/>
    </source>
</evidence>
<dbReference type="SUPFAM" id="SSF53850">
    <property type="entry name" value="Periplasmic binding protein-like II"/>
    <property type="match status" value="1"/>
</dbReference>
<evidence type="ECO:0000259" key="5">
    <source>
        <dbReference type="PROSITE" id="PS50931"/>
    </source>
</evidence>
<keyword evidence="7" id="KW-1185">Reference proteome</keyword>
<evidence type="ECO:0000256" key="2">
    <source>
        <dbReference type="ARBA" id="ARBA00023015"/>
    </source>
</evidence>
<dbReference type="InterPro" id="IPR036388">
    <property type="entry name" value="WH-like_DNA-bd_sf"/>
</dbReference>
<dbReference type="InterPro" id="IPR000847">
    <property type="entry name" value="LysR_HTH_N"/>
</dbReference>
<gene>
    <name evidence="6" type="ORF">J2782_003960</name>
</gene>
<sequence>MRKLNQRQIEVFNAIMVNKNMTVAAAHLNTSQPTISRELRDMEERIGFDLFIRFGKRLTPTDQAFLLHDVVRRAFIGMDEISRAASAIRTHNAANFRIATIPAYAESIIPRVAKRLQNSKTSVHLSLHSHEEISLQNEMMTTVFDLGITEGQFEYQGFCHEQIDVGSLVCVIPINHPLTQKNVLTPQDFDCVPYVSFSQDDPYRRKVDEIFAQNDIMCRYSVETTTAASVCSMVMAGLGVSIVNPLTACDYLEMGIALRRFSIEIPYTMHLWHPQKSKNARLIAKFMTLMQEEATTVKDTLRIKLNR</sequence>
<accession>A0ABU1MDU4</accession>